<feature type="transmembrane region" description="Helical" evidence="7">
    <location>
        <begin position="12"/>
        <end position="33"/>
    </location>
</feature>
<dbReference type="InterPro" id="IPR037294">
    <property type="entry name" value="ABC_BtuC-like"/>
</dbReference>
<keyword evidence="9" id="KW-1185">Reference proteome</keyword>
<dbReference type="AlphaFoldDB" id="A0A316DCF0"/>
<name>A0A316DCF0_9BACL</name>
<keyword evidence="3 6" id="KW-0812">Transmembrane</keyword>
<keyword evidence="5 7" id="KW-0472">Membrane</keyword>
<dbReference type="PANTHER" id="PTHR30477:SF0">
    <property type="entry name" value="METAL TRANSPORT SYSTEM MEMBRANE PROTEIN TM_0125-RELATED"/>
    <property type="match status" value="1"/>
</dbReference>
<evidence type="ECO:0000256" key="7">
    <source>
        <dbReference type="SAM" id="Phobius"/>
    </source>
</evidence>
<comment type="caution">
    <text evidence="8">The sequence shown here is derived from an EMBL/GenBank/DDBJ whole genome shotgun (WGS) entry which is preliminary data.</text>
</comment>
<feature type="transmembrane region" description="Helical" evidence="7">
    <location>
        <begin position="170"/>
        <end position="203"/>
    </location>
</feature>
<evidence type="ECO:0000256" key="1">
    <source>
        <dbReference type="ARBA" id="ARBA00004141"/>
    </source>
</evidence>
<accession>A0A316DCF0</accession>
<dbReference type="SUPFAM" id="SSF81345">
    <property type="entry name" value="ABC transporter involved in vitamin B12 uptake, BtuC"/>
    <property type="match status" value="1"/>
</dbReference>
<dbReference type="CDD" id="cd06550">
    <property type="entry name" value="TM_ABC_iron-siderophores_like"/>
    <property type="match status" value="1"/>
</dbReference>
<dbReference type="GO" id="GO:0055085">
    <property type="term" value="P:transmembrane transport"/>
    <property type="evidence" value="ECO:0007669"/>
    <property type="project" value="InterPro"/>
</dbReference>
<dbReference type="Gene3D" id="1.10.3470.10">
    <property type="entry name" value="ABC transporter involved in vitamin B12 uptake, BtuC"/>
    <property type="match status" value="1"/>
</dbReference>
<dbReference type="Pfam" id="PF00950">
    <property type="entry name" value="ABC-3"/>
    <property type="match status" value="1"/>
</dbReference>
<sequence>MWEMLQYEFLQNAFLAGIMIAGIAPVIGVYLVLRRQSLMADTLSHVSLAGVAVGSLIGTYPMVTAMIAALIGAVFVDTLRRSFRAYSELSIAILMSGGLASAVVLMSFNKGASRGFTSYLFGSIIAVSTTDLLVMAGVVALCALFFWFFWRPMYVLTFDEETAQVSGVPARALSLAFSLLAGLVVAVSMPIVGVLLVSSLMVLPAAISLRVSRGFTMTVWVAVVTGLACVLGGLTASYQLDIPPGGTIVLLLLAVLVVVLVVKRVFSLGASRMESNAKVVNGKTVEER</sequence>
<feature type="transmembrane region" description="Helical" evidence="7">
    <location>
        <begin position="215"/>
        <end position="236"/>
    </location>
</feature>
<feature type="transmembrane region" description="Helical" evidence="7">
    <location>
        <begin position="242"/>
        <end position="262"/>
    </location>
</feature>
<protein>
    <submittedName>
        <fullName evidence="8">Zinc transport system permease protein</fullName>
    </submittedName>
</protein>
<evidence type="ECO:0000313" key="8">
    <source>
        <dbReference type="EMBL" id="PWK12985.1"/>
    </source>
</evidence>
<comment type="similarity">
    <text evidence="2 6">Belongs to the ABC-3 integral membrane protein family.</text>
</comment>
<dbReference type="GO" id="GO:0010043">
    <property type="term" value="P:response to zinc ion"/>
    <property type="evidence" value="ECO:0007669"/>
    <property type="project" value="TreeGrafter"/>
</dbReference>
<feature type="transmembrane region" description="Helical" evidence="7">
    <location>
        <begin position="120"/>
        <end position="150"/>
    </location>
</feature>
<dbReference type="RefSeq" id="WP_245884484.1">
    <property type="nucleotide sequence ID" value="NZ_QGGL01000008.1"/>
</dbReference>
<reference evidence="8 9" key="1">
    <citation type="submission" date="2018-05" db="EMBL/GenBank/DDBJ databases">
        <title>Genomic Encyclopedia of Type Strains, Phase IV (KMG-IV): sequencing the most valuable type-strain genomes for metagenomic binning, comparative biology and taxonomic classification.</title>
        <authorList>
            <person name="Goeker M."/>
        </authorList>
    </citation>
    <scope>NUCLEOTIDE SEQUENCE [LARGE SCALE GENOMIC DNA]</scope>
    <source>
        <strain evidence="8 9">DSM 18773</strain>
    </source>
</reference>
<evidence type="ECO:0000256" key="2">
    <source>
        <dbReference type="ARBA" id="ARBA00008034"/>
    </source>
</evidence>
<evidence type="ECO:0000256" key="6">
    <source>
        <dbReference type="RuleBase" id="RU003943"/>
    </source>
</evidence>
<comment type="subcellular location">
    <subcellularLocation>
        <location evidence="6">Cell membrane</location>
        <topology evidence="6">Multi-pass membrane protein</topology>
    </subcellularLocation>
    <subcellularLocation>
        <location evidence="1">Membrane</location>
        <topology evidence="1">Multi-pass membrane protein</topology>
    </subcellularLocation>
</comment>
<feature type="transmembrane region" description="Helical" evidence="7">
    <location>
        <begin position="88"/>
        <end position="108"/>
    </location>
</feature>
<proteinExistence type="inferred from homology"/>
<dbReference type="GO" id="GO:0043190">
    <property type="term" value="C:ATP-binding cassette (ABC) transporter complex"/>
    <property type="evidence" value="ECO:0007669"/>
    <property type="project" value="InterPro"/>
</dbReference>
<keyword evidence="6" id="KW-0813">Transport</keyword>
<dbReference type="EMBL" id="QGGL01000008">
    <property type="protein sequence ID" value="PWK12985.1"/>
    <property type="molecule type" value="Genomic_DNA"/>
</dbReference>
<dbReference type="PANTHER" id="PTHR30477">
    <property type="entry name" value="ABC-TRANSPORTER METAL-BINDING PROTEIN"/>
    <property type="match status" value="1"/>
</dbReference>
<feature type="transmembrane region" description="Helical" evidence="7">
    <location>
        <begin position="45"/>
        <end position="76"/>
    </location>
</feature>
<evidence type="ECO:0000256" key="5">
    <source>
        <dbReference type="ARBA" id="ARBA00023136"/>
    </source>
</evidence>
<dbReference type="PRINTS" id="PR00303">
    <property type="entry name" value="SECYTRNLCASE"/>
</dbReference>
<evidence type="ECO:0000313" key="9">
    <source>
        <dbReference type="Proteomes" id="UP000245634"/>
    </source>
</evidence>
<dbReference type="Proteomes" id="UP000245634">
    <property type="component" value="Unassembled WGS sequence"/>
</dbReference>
<keyword evidence="4 7" id="KW-1133">Transmembrane helix</keyword>
<evidence type="ECO:0000256" key="4">
    <source>
        <dbReference type="ARBA" id="ARBA00022989"/>
    </source>
</evidence>
<evidence type="ECO:0000256" key="3">
    <source>
        <dbReference type="ARBA" id="ARBA00022692"/>
    </source>
</evidence>
<dbReference type="InterPro" id="IPR001626">
    <property type="entry name" value="ABC_TroCD"/>
</dbReference>
<organism evidence="8 9">
    <name type="scientific">Tumebacillus permanentifrigoris</name>
    <dbReference type="NCBI Taxonomy" id="378543"/>
    <lineage>
        <taxon>Bacteria</taxon>
        <taxon>Bacillati</taxon>
        <taxon>Bacillota</taxon>
        <taxon>Bacilli</taxon>
        <taxon>Bacillales</taxon>
        <taxon>Alicyclobacillaceae</taxon>
        <taxon>Tumebacillus</taxon>
    </lineage>
</organism>
<gene>
    <name evidence="8" type="ORF">C7459_1083</name>
</gene>